<dbReference type="Gene3D" id="3.40.50.2000">
    <property type="entry name" value="Glycogen Phosphorylase B"/>
    <property type="match status" value="1"/>
</dbReference>
<protein>
    <recommendedName>
        <fullName evidence="1">Glycosyl transferase family 28 C-terminal domain-containing protein</fullName>
    </recommendedName>
</protein>
<evidence type="ECO:0000259" key="1">
    <source>
        <dbReference type="Pfam" id="PF04101"/>
    </source>
</evidence>
<dbReference type="OrthoDB" id="9809594at2"/>
<dbReference type="eggNOG" id="COG4671">
    <property type="taxonomic scope" value="Bacteria"/>
</dbReference>
<dbReference type="RefSeq" id="WP_035281523.1">
    <property type="nucleotide sequence ID" value="NZ_AYXG01000081.1"/>
</dbReference>
<dbReference type="GO" id="GO:0016758">
    <property type="term" value="F:hexosyltransferase activity"/>
    <property type="evidence" value="ECO:0007669"/>
    <property type="project" value="InterPro"/>
</dbReference>
<name>W7J8H6_9PSEU</name>
<reference evidence="2 3" key="1">
    <citation type="journal article" date="2014" name="Genome Announc.">
        <title>Draft Genome Sequence of the Antitrypanosomally Active Sponge-Associated Bacterium Actinokineospora sp. Strain EG49.</title>
        <authorList>
            <person name="Harjes J."/>
            <person name="Ryu T."/>
            <person name="Abdelmohsen U.R."/>
            <person name="Moitinho-Silva L."/>
            <person name="Horn H."/>
            <person name="Ravasi T."/>
            <person name="Hentschel U."/>
        </authorList>
    </citation>
    <scope>NUCLEOTIDE SEQUENCE [LARGE SCALE GENOMIC DNA]</scope>
    <source>
        <strain evidence="2 3">EG49</strain>
    </source>
</reference>
<accession>W7J8H6</accession>
<gene>
    <name evidence="2" type="ORF">UO65_2311</name>
</gene>
<dbReference type="STRING" id="909613.UO65_2311"/>
<evidence type="ECO:0000313" key="3">
    <source>
        <dbReference type="Proteomes" id="UP000019277"/>
    </source>
</evidence>
<dbReference type="Proteomes" id="UP000019277">
    <property type="component" value="Unassembled WGS sequence"/>
</dbReference>
<sequence length="340" mass="35834">MIAYYVHHHGSGHRHRAVSIARKLRTPVVGLSSAPEPEGWPGEWVRLPDDADGVDTATADVTAHGTLHWVPLGHQGLRARMAAVSAVLARPDVRALVSDVSVEIALLARLHGVAVVVMAQPGDRLDPAHRLAYDAAERLLAPWPARPQPGWPASWTAKAVHLGAVSRFDDRTAPDPPPGPGRVLALWGTGGTEVGAAEVVAAAEATPGWEWEVAGPPSAEPGPGNLRWRGWLSDPWPALGAAGVVVTHAGQNALAEVAAARRPAVVIPQPRPFGEQRATAAALSRGRLAVVVPAWPAAERWPGLLDRAVRRGGDRWSHWSRGDGAARAAALLDELGGSAR</sequence>
<dbReference type="SUPFAM" id="SSF53756">
    <property type="entry name" value="UDP-Glycosyltransferase/glycogen phosphorylase"/>
    <property type="match status" value="1"/>
</dbReference>
<dbReference type="AlphaFoldDB" id="W7J8H6"/>
<comment type="caution">
    <text evidence="2">The sequence shown here is derived from an EMBL/GenBank/DDBJ whole genome shotgun (WGS) entry which is preliminary data.</text>
</comment>
<feature type="domain" description="Glycosyl transferase family 28 C-terminal" evidence="1">
    <location>
        <begin position="239"/>
        <end position="290"/>
    </location>
</feature>
<organism evidence="2 3">
    <name type="scientific">Actinokineospora spheciospongiae</name>
    <dbReference type="NCBI Taxonomy" id="909613"/>
    <lineage>
        <taxon>Bacteria</taxon>
        <taxon>Bacillati</taxon>
        <taxon>Actinomycetota</taxon>
        <taxon>Actinomycetes</taxon>
        <taxon>Pseudonocardiales</taxon>
        <taxon>Pseudonocardiaceae</taxon>
        <taxon>Actinokineospora</taxon>
    </lineage>
</organism>
<dbReference type="Pfam" id="PF04101">
    <property type="entry name" value="Glyco_tran_28_C"/>
    <property type="match status" value="1"/>
</dbReference>
<keyword evidence="3" id="KW-1185">Reference proteome</keyword>
<dbReference type="PANTHER" id="PTHR21015:SF22">
    <property type="entry name" value="GLYCOSYLTRANSFERASE"/>
    <property type="match status" value="1"/>
</dbReference>
<evidence type="ECO:0000313" key="2">
    <source>
        <dbReference type="EMBL" id="EWC62324.1"/>
    </source>
</evidence>
<proteinExistence type="predicted"/>
<dbReference type="PATRIC" id="fig|909613.9.peg.2317"/>
<dbReference type="EMBL" id="AYXG01000081">
    <property type="protein sequence ID" value="EWC62324.1"/>
    <property type="molecule type" value="Genomic_DNA"/>
</dbReference>
<dbReference type="PANTHER" id="PTHR21015">
    <property type="entry name" value="UDP-N-ACETYLGLUCOSAMINE--N-ACETYLMURAMYL-(PENTAPEPTIDE) PYROPHOSPHORYL-UNDECAPRENOL N-ACETYLGLUCOSAMINE TRANSFERASE 1"/>
    <property type="match status" value="1"/>
</dbReference>
<dbReference type="InterPro" id="IPR007235">
    <property type="entry name" value="Glyco_trans_28_C"/>
</dbReference>